<dbReference type="EMBL" id="JADQAZ010000002">
    <property type="protein sequence ID" value="MBT0957884.1"/>
    <property type="molecule type" value="Genomic_DNA"/>
</dbReference>
<dbReference type="AlphaFoldDB" id="A0AAP2G8V4"/>
<dbReference type="PANTHER" id="PTHR47506">
    <property type="entry name" value="TRANSCRIPTIONAL REGULATORY PROTEIN"/>
    <property type="match status" value="1"/>
</dbReference>
<organism evidence="6 7">
    <name type="scientific">Harenicola maris</name>
    <dbReference type="NCBI Taxonomy" id="2841044"/>
    <lineage>
        <taxon>Bacteria</taxon>
        <taxon>Pseudomonadati</taxon>
        <taxon>Pseudomonadota</taxon>
        <taxon>Alphaproteobacteria</taxon>
        <taxon>Rhodobacterales</taxon>
        <taxon>Paracoccaceae</taxon>
        <taxon>Harenicola</taxon>
    </lineage>
</organism>
<evidence type="ECO:0000259" key="5">
    <source>
        <dbReference type="PROSITE" id="PS50977"/>
    </source>
</evidence>
<keyword evidence="2 4" id="KW-0238">DNA-binding</keyword>
<comment type="caution">
    <text evidence="6">The sequence shown here is derived from an EMBL/GenBank/DDBJ whole genome shotgun (WGS) entry which is preliminary data.</text>
</comment>
<evidence type="ECO:0000256" key="1">
    <source>
        <dbReference type="ARBA" id="ARBA00023015"/>
    </source>
</evidence>
<keyword evidence="1" id="KW-0805">Transcription regulation</keyword>
<protein>
    <submittedName>
        <fullName evidence="6">TetR/AcrR family transcriptional regulator</fullName>
    </submittedName>
</protein>
<dbReference type="InterPro" id="IPR036271">
    <property type="entry name" value="Tet_transcr_reg_TetR-rel_C_sf"/>
</dbReference>
<accession>A0AAP2G8V4</accession>
<evidence type="ECO:0000256" key="3">
    <source>
        <dbReference type="ARBA" id="ARBA00023163"/>
    </source>
</evidence>
<feature type="DNA-binding region" description="H-T-H motif" evidence="4">
    <location>
        <begin position="46"/>
        <end position="65"/>
    </location>
</feature>
<dbReference type="PROSITE" id="PS50977">
    <property type="entry name" value="HTH_TETR_2"/>
    <property type="match status" value="1"/>
</dbReference>
<name>A0AAP2G8V4_9RHOB</name>
<dbReference type="Pfam" id="PF00440">
    <property type="entry name" value="TetR_N"/>
    <property type="match status" value="1"/>
</dbReference>
<evidence type="ECO:0000313" key="7">
    <source>
        <dbReference type="Proteomes" id="UP001315686"/>
    </source>
</evidence>
<proteinExistence type="predicted"/>
<keyword evidence="3" id="KW-0804">Transcription</keyword>
<feature type="domain" description="HTH tetR-type" evidence="5">
    <location>
        <begin position="23"/>
        <end position="83"/>
    </location>
</feature>
<keyword evidence="7" id="KW-1185">Reference proteome</keyword>
<dbReference type="PANTHER" id="PTHR47506:SF1">
    <property type="entry name" value="HTH-TYPE TRANSCRIPTIONAL REGULATOR YJDC"/>
    <property type="match status" value="1"/>
</dbReference>
<dbReference type="Proteomes" id="UP001315686">
    <property type="component" value="Unassembled WGS sequence"/>
</dbReference>
<evidence type="ECO:0000256" key="2">
    <source>
        <dbReference type="ARBA" id="ARBA00023125"/>
    </source>
</evidence>
<dbReference type="GO" id="GO:0003677">
    <property type="term" value="F:DNA binding"/>
    <property type="evidence" value="ECO:0007669"/>
    <property type="project" value="UniProtKB-UniRule"/>
</dbReference>
<dbReference type="InterPro" id="IPR001647">
    <property type="entry name" value="HTH_TetR"/>
</dbReference>
<dbReference type="Gene3D" id="1.10.357.10">
    <property type="entry name" value="Tetracycline Repressor, domain 2"/>
    <property type="match status" value="1"/>
</dbReference>
<dbReference type="SUPFAM" id="SSF48498">
    <property type="entry name" value="Tetracyclin repressor-like, C-terminal domain"/>
    <property type="match status" value="1"/>
</dbReference>
<reference evidence="6 7" key="1">
    <citation type="journal article" date="2021" name="Arch. Microbiol.">
        <title>Harenicola maris gen. nov., sp. nov. isolated from the Sea of Japan shallow sediments.</title>
        <authorList>
            <person name="Romanenko L.A."/>
            <person name="Kurilenko V.V."/>
            <person name="Chernysheva N.Y."/>
            <person name="Tekutyeva L.A."/>
            <person name="Velansky P.V."/>
            <person name="Svetashev V.I."/>
            <person name="Isaeva M.P."/>
        </authorList>
    </citation>
    <scope>NUCLEOTIDE SEQUENCE [LARGE SCALE GENOMIC DNA]</scope>
    <source>
        <strain evidence="6 7">KMM 3653</strain>
    </source>
</reference>
<evidence type="ECO:0000313" key="6">
    <source>
        <dbReference type="EMBL" id="MBT0957884.1"/>
    </source>
</evidence>
<evidence type="ECO:0000256" key="4">
    <source>
        <dbReference type="PROSITE-ProRule" id="PRU00335"/>
    </source>
</evidence>
<dbReference type="Gene3D" id="1.10.10.60">
    <property type="entry name" value="Homeodomain-like"/>
    <property type="match status" value="1"/>
</dbReference>
<dbReference type="InterPro" id="IPR009057">
    <property type="entry name" value="Homeodomain-like_sf"/>
</dbReference>
<sequence>MRQNETSRNFVVIDTKKVGRPKTFDRDEALTKAIGVFWKQGYEGASMKLLTDEMGINSPSLYAEFGDKHGLYLEAINSYATNDACTPLVALETVPDIQKAVRAFFEAVVDYSTHHDSGAKGCFLVSCVATSAGHVNGTAELLQDAITSTDKRITARFEHEVMVGNLPQDFPSADRAKLMFDLRQGMVFRARAGFTDDDLAGDIDKYVSSVLANPES</sequence>
<gene>
    <name evidence="6" type="ORF">IV417_10825</name>
</gene>
<dbReference type="SUPFAM" id="SSF46689">
    <property type="entry name" value="Homeodomain-like"/>
    <property type="match status" value="1"/>
</dbReference>